<reference evidence="1 2" key="1">
    <citation type="submission" date="2022-10" db="EMBL/GenBank/DDBJ databases">
        <title>Aestuariibacter sp. AA17 isolated from Montipora capitata coral fragment.</title>
        <authorList>
            <person name="Emsley S.A."/>
            <person name="Pfannmuller K.M."/>
            <person name="Loughran R.M."/>
            <person name="Shlafstein M."/>
            <person name="Papke E."/>
            <person name="Saw J.H."/>
            <person name="Ushijima B."/>
            <person name="Videau P."/>
        </authorList>
    </citation>
    <scope>NUCLEOTIDE SEQUENCE [LARGE SCALE GENOMIC DNA]</scope>
    <source>
        <strain evidence="1 2">AA17</strain>
    </source>
</reference>
<proteinExistence type="predicted"/>
<sequence length="345" mass="38853">MSQISTISEFLLQAGTEYRIFDMGRGIRKVPAQTFLDIENGTKAPAFPRLQHAWYGITFWNKQLSSQHFIWFVKLPLDEQGLLIQAARNQFLQLIVEALGRELEQAESKNGQLPENPYSFVPTQHQLADFNSISRKQLGLPSSEYFAQALGYVQSPDSVPWQSLPIQGLADFAARIDDDEHTVLLKQRFGDIADEVKLPLLTSLENQAVTIQLAELVQQWLSAHPTHSLYWQHGLRALSQSVCTGLVESLLDSALNNEELYKTPAILIIIAGRQWQHLQSPERLKQFLLRVAEYEETTNEGLFAGIYADLVQIPELRSAVLNVLRDPHKPDVLAKAVGKLFSGQG</sequence>
<evidence type="ECO:0000313" key="2">
    <source>
        <dbReference type="Proteomes" id="UP001652504"/>
    </source>
</evidence>
<evidence type="ECO:0000313" key="1">
    <source>
        <dbReference type="EMBL" id="MCV2884977.1"/>
    </source>
</evidence>
<gene>
    <name evidence="1" type="ORF">OE749_09740</name>
</gene>
<comment type="caution">
    <text evidence="1">The sequence shown here is derived from an EMBL/GenBank/DDBJ whole genome shotgun (WGS) entry which is preliminary data.</text>
</comment>
<dbReference type="RefSeq" id="WP_263712256.1">
    <property type="nucleotide sequence ID" value="NZ_JAOWKX010000004.1"/>
</dbReference>
<protein>
    <submittedName>
        <fullName evidence="1">DUF3549 family protein</fullName>
    </submittedName>
</protein>
<name>A0ABT3A9M2_9ALTE</name>
<organism evidence="1 2">
    <name type="scientific">Fluctibacter corallii</name>
    <dbReference type="NCBI Taxonomy" id="2984329"/>
    <lineage>
        <taxon>Bacteria</taxon>
        <taxon>Pseudomonadati</taxon>
        <taxon>Pseudomonadota</taxon>
        <taxon>Gammaproteobacteria</taxon>
        <taxon>Alteromonadales</taxon>
        <taxon>Alteromonadaceae</taxon>
        <taxon>Fluctibacter</taxon>
    </lineage>
</organism>
<dbReference type="Pfam" id="PF12069">
    <property type="entry name" value="DUF3549"/>
    <property type="match status" value="1"/>
</dbReference>
<keyword evidence="2" id="KW-1185">Reference proteome</keyword>
<dbReference type="InterPro" id="IPR021936">
    <property type="entry name" value="DUF3549"/>
</dbReference>
<accession>A0ABT3A9M2</accession>
<dbReference type="Proteomes" id="UP001652504">
    <property type="component" value="Unassembled WGS sequence"/>
</dbReference>
<dbReference type="EMBL" id="JAOWKX010000004">
    <property type="protein sequence ID" value="MCV2884977.1"/>
    <property type="molecule type" value="Genomic_DNA"/>
</dbReference>